<evidence type="ECO:0000313" key="3">
    <source>
        <dbReference type="Proteomes" id="UP000000296"/>
    </source>
</evidence>
<dbReference type="SUPFAM" id="SSF54060">
    <property type="entry name" value="His-Me finger endonucleases"/>
    <property type="match status" value="1"/>
</dbReference>
<dbReference type="CDD" id="cd00085">
    <property type="entry name" value="HNHc"/>
    <property type="match status" value="1"/>
</dbReference>
<evidence type="ECO:0000313" key="2">
    <source>
        <dbReference type="EMBL" id="AEI91251.1"/>
    </source>
</evidence>
<dbReference type="SUPFAM" id="SSF54171">
    <property type="entry name" value="DNA-binding domain"/>
    <property type="match status" value="1"/>
</dbReference>
<feature type="domain" description="HNH nuclease" evidence="1">
    <location>
        <begin position="61"/>
        <end position="109"/>
    </location>
</feature>
<dbReference type="GeneID" id="18559248"/>
<accession>F8UBW1</accession>
<reference evidence="2 3" key="1">
    <citation type="journal article" date="2011" name="Appl. Environ. Microbiol.">
        <title>Isolation of Generalized Transducing Bacteriophages for Uropathogenic Strains of Escherichia coli.</title>
        <authorList>
            <person name="Battaglioli E.J."/>
            <person name="Baisa G.A."/>
            <person name="Weeks A.E."/>
            <person name="Schroll R.A."/>
            <person name="Hryckowian A.J."/>
            <person name="Welch R.A."/>
        </authorList>
    </citation>
    <scope>NUCLEOTIDE SEQUENCE [LARGE SCALE GENOMIC DNA]</scope>
</reference>
<dbReference type="InterPro" id="IPR044925">
    <property type="entry name" value="His-Me_finger_sf"/>
</dbReference>
<keyword evidence="3" id="KW-1185">Reference proteome</keyword>
<evidence type="ECO:0000259" key="1">
    <source>
        <dbReference type="SMART" id="SM00507"/>
    </source>
</evidence>
<dbReference type="KEGG" id="vg:18559248"/>
<name>F8UBW1_9CAUD</name>
<dbReference type="RefSeq" id="YP_009018665.1">
    <property type="nucleotide sequence ID" value="NC_023743.1"/>
</dbReference>
<dbReference type="SMART" id="SM00507">
    <property type="entry name" value="HNHc"/>
    <property type="match status" value="1"/>
</dbReference>
<dbReference type="InterPro" id="IPR036955">
    <property type="entry name" value="AP2/ERF_dom_sf"/>
</dbReference>
<dbReference type="GO" id="GO:0003677">
    <property type="term" value="F:DNA binding"/>
    <property type="evidence" value="ECO:0007669"/>
    <property type="project" value="InterPro"/>
</dbReference>
<dbReference type="Pfam" id="PF13392">
    <property type="entry name" value="HNH_3"/>
    <property type="match status" value="1"/>
</dbReference>
<protein>
    <submittedName>
        <fullName evidence="2">Gp51</fullName>
    </submittedName>
</protein>
<proteinExistence type="predicted"/>
<sequence length="174" mass="19958">MKYPKKEEINKILDVDFKTGLIKWKYRDDLSPQWNGRNAGKVAGSLLECKSGPKYIRISINGKSHLAHRLLWIVANGDIPYGFEVDHIDMNGINNSISNLRLANRKQNSANKKAHRDNSSGFKGVSYFKQTGRCRARLRYDGKEINLGYFETAEMAALAYEEKQRELCKEFARV</sequence>
<dbReference type="Gene3D" id="3.90.75.20">
    <property type="match status" value="1"/>
</dbReference>
<dbReference type="InterPro" id="IPR016177">
    <property type="entry name" value="DNA-bd_dom_sf"/>
</dbReference>
<dbReference type="EMBL" id="JF770475">
    <property type="protein sequence ID" value="AEI91251.1"/>
    <property type="molecule type" value="Genomic_DNA"/>
</dbReference>
<organism evidence="2 3">
    <name type="scientific">Escherichia phage phiEB49</name>
    <dbReference type="NCBI Taxonomy" id="1048207"/>
    <lineage>
        <taxon>Viruses</taxon>
        <taxon>Duplodnaviria</taxon>
        <taxon>Heunggongvirae</taxon>
        <taxon>Uroviricota</taxon>
        <taxon>Caudoviricetes</taxon>
        <taxon>Drexlerviridae</taxon>
        <taxon>Rogunavirinae</taxon>
        <taxon>Lindendrivevirus</taxon>
        <taxon>Lindendrivevirus EB49</taxon>
    </lineage>
</organism>
<dbReference type="Proteomes" id="UP000000296">
    <property type="component" value="Segment"/>
</dbReference>
<dbReference type="OrthoDB" id="21336at10239"/>
<dbReference type="InterPro" id="IPR003615">
    <property type="entry name" value="HNH_nuc"/>
</dbReference>
<dbReference type="Gene3D" id="3.30.730.10">
    <property type="entry name" value="AP2/ERF domain"/>
    <property type="match status" value="1"/>
</dbReference>
<dbReference type="GO" id="GO:0003700">
    <property type="term" value="F:DNA-binding transcription factor activity"/>
    <property type="evidence" value="ECO:0007669"/>
    <property type="project" value="InterPro"/>
</dbReference>